<dbReference type="NCBIfam" id="TIGR00765">
    <property type="entry name" value="yihY_not_rbn"/>
    <property type="match status" value="1"/>
</dbReference>
<feature type="transmembrane region" description="Helical" evidence="6">
    <location>
        <begin position="92"/>
        <end position="111"/>
    </location>
</feature>
<evidence type="ECO:0000313" key="8">
    <source>
        <dbReference type="Proteomes" id="UP000249377"/>
    </source>
</evidence>
<dbReference type="PIRSF" id="PIRSF035875">
    <property type="entry name" value="RNase_BN"/>
    <property type="match status" value="1"/>
</dbReference>
<gene>
    <name evidence="7" type="ORF">DPQ25_07305</name>
</gene>
<dbReference type="GO" id="GO:0005886">
    <property type="term" value="C:plasma membrane"/>
    <property type="evidence" value="ECO:0007669"/>
    <property type="project" value="UniProtKB-SubCell"/>
</dbReference>
<comment type="caution">
    <text evidence="7">The sequence shown here is derived from an EMBL/GenBank/DDBJ whole genome shotgun (WGS) entry which is preliminary data.</text>
</comment>
<dbReference type="RefSeq" id="WP_112332511.1">
    <property type="nucleotide sequence ID" value="NZ_JADPHD010000007.1"/>
</dbReference>
<keyword evidence="4 6" id="KW-1133">Transmembrane helix</keyword>
<keyword evidence="3 6" id="KW-0812">Transmembrane</keyword>
<comment type="subcellular location">
    <subcellularLocation>
        <location evidence="1">Cell membrane</location>
        <topology evidence="1">Multi-pass membrane protein</topology>
    </subcellularLocation>
</comment>
<protein>
    <recommendedName>
        <fullName evidence="9">YihY/virulence factor BrkB family protein</fullName>
    </recommendedName>
</protein>
<keyword evidence="8" id="KW-1185">Reference proteome</keyword>
<keyword evidence="2" id="KW-1003">Cell membrane</keyword>
<dbReference type="PANTHER" id="PTHR30213">
    <property type="entry name" value="INNER MEMBRANE PROTEIN YHJD"/>
    <property type="match status" value="1"/>
</dbReference>
<feature type="transmembrane region" description="Helical" evidence="6">
    <location>
        <begin position="210"/>
        <end position="231"/>
    </location>
</feature>
<dbReference type="Proteomes" id="UP000249377">
    <property type="component" value="Unassembled WGS sequence"/>
</dbReference>
<evidence type="ECO:0000256" key="5">
    <source>
        <dbReference type="ARBA" id="ARBA00023136"/>
    </source>
</evidence>
<evidence type="ECO:0000256" key="6">
    <source>
        <dbReference type="SAM" id="Phobius"/>
    </source>
</evidence>
<accession>A0A328UFT2</accession>
<evidence type="ECO:0008006" key="9">
    <source>
        <dbReference type="Google" id="ProtNLM"/>
    </source>
</evidence>
<dbReference type="InterPro" id="IPR017039">
    <property type="entry name" value="Virul_fac_BrkB"/>
</dbReference>
<sequence length="279" mass="32549">MKKRIITFYQTSVISMLIRRYFQDRVGKSAAALAYYLIFSFFPCLIFISTLLSFMDLPPLTSHNFQAIIPSDVLSIINSYLEHIAGLNSPHFLFWGLFFTIYFIMRAVNCLQDSIYRSYRMKSKRSLLQQQIRTLLATLLLLFTVFAALLLLTVGRRILTYLSWFIPLETNSIDSWNLWRFFILAGILFFLIVIFYYFIPERKYTFRQVLPGIFAALISWLIFSIGFAYYVENMGNYSVVYGSIGAVIVLLLWLYFSAVTLILGAEFNSILAERRQKHS</sequence>
<feature type="transmembrane region" description="Helical" evidence="6">
    <location>
        <begin position="34"/>
        <end position="55"/>
    </location>
</feature>
<evidence type="ECO:0000256" key="3">
    <source>
        <dbReference type="ARBA" id="ARBA00022692"/>
    </source>
</evidence>
<evidence type="ECO:0000313" key="7">
    <source>
        <dbReference type="EMBL" id="RAQ29280.1"/>
    </source>
</evidence>
<proteinExistence type="predicted"/>
<evidence type="ECO:0000256" key="2">
    <source>
        <dbReference type="ARBA" id="ARBA00022475"/>
    </source>
</evidence>
<reference evidence="7 8" key="1">
    <citation type="submission" date="2018-06" db="EMBL/GenBank/DDBJ databases">
        <title>Noncontiguous genome sequence of Ruminococcaceae bacterium ASD2818.</title>
        <authorList>
            <person name="Chaplin A.V."/>
            <person name="Sokolova S.R."/>
            <person name="Kochetkova T.O."/>
            <person name="Goltsov A.Y."/>
            <person name="Trofimov D.Y."/>
            <person name="Efimov B.A."/>
        </authorList>
    </citation>
    <scope>NUCLEOTIDE SEQUENCE [LARGE SCALE GENOMIC DNA]</scope>
    <source>
        <strain evidence="7 8">ASD2818</strain>
    </source>
</reference>
<dbReference type="Pfam" id="PF03631">
    <property type="entry name" value="Virul_fac_BrkB"/>
    <property type="match status" value="1"/>
</dbReference>
<feature type="transmembrane region" description="Helical" evidence="6">
    <location>
        <begin position="243"/>
        <end position="265"/>
    </location>
</feature>
<feature type="transmembrane region" description="Helical" evidence="6">
    <location>
        <begin position="178"/>
        <end position="198"/>
    </location>
</feature>
<dbReference type="AlphaFoldDB" id="A0A328UFT2"/>
<name>A0A328UFT2_9FIRM</name>
<organism evidence="7 8">
    <name type="scientific">Hydrogeniiclostridium mannosilyticum</name>
    <dbReference type="NCBI Taxonomy" id="2764322"/>
    <lineage>
        <taxon>Bacteria</taxon>
        <taxon>Bacillati</taxon>
        <taxon>Bacillota</taxon>
        <taxon>Clostridia</taxon>
        <taxon>Eubacteriales</taxon>
        <taxon>Acutalibacteraceae</taxon>
        <taxon>Hydrogeniiclostridium</taxon>
    </lineage>
</organism>
<evidence type="ECO:0000256" key="4">
    <source>
        <dbReference type="ARBA" id="ARBA00022989"/>
    </source>
</evidence>
<feature type="transmembrane region" description="Helical" evidence="6">
    <location>
        <begin position="132"/>
        <end position="158"/>
    </location>
</feature>
<evidence type="ECO:0000256" key="1">
    <source>
        <dbReference type="ARBA" id="ARBA00004651"/>
    </source>
</evidence>
<dbReference type="PANTHER" id="PTHR30213:SF0">
    <property type="entry name" value="UPF0761 MEMBRANE PROTEIN YIHY"/>
    <property type="match status" value="1"/>
</dbReference>
<dbReference type="EMBL" id="QLYR01000003">
    <property type="protein sequence ID" value="RAQ29280.1"/>
    <property type="molecule type" value="Genomic_DNA"/>
</dbReference>
<keyword evidence="5 6" id="KW-0472">Membrane</keyword>